<dbReference type="Pfam" id="PF00970">
    <property type="entry name" value="FAD_binding_6"/>
    <property type="match status" value="1"/>
</dbReference>
<evidence type="ECO:0000259" key="15">
    <source>
        <dbReference type="PROSITE" id="PS51384"/>
    </source>
</evidence>
<dbReference type="Proteomes" id="UP001629113">
    <property type="component" value="Unassembled WGS sequence"/>
</dbReference>
<dbReference type="Gene3D" id="3.40.50.80">
    <property type="entry name" value="Nucleotide-binding domain of ferredoxin-NADP reductase (FNR) module"/>
    <property type="match status" value="1"/>
</dbReference>
<name>A0ABR4PP15_9HELO</name>
<evidence type="ECO:0000256" key="11">
    <source>
        <dbReference type="ARBA" id="ARBA00023136"/>
    </source>
</evidence>
<keyword evidence="4 12" id="KW-0349">Heme</keyword>
<dbReference type="PROSITE" id="PS50255">
    <property type="entry name" value="CYTOCHROME_B5_2"/>
    <property type="match status" value="1"/>
</dbReference>
<keyword evidence="17" id="KW-1185">Reference proteome</keyword>
<dbReference type="InterPro" id="IPR001433">
    <property type="entry name" value="OxRdtase_FAD/NAD-bd"/>
</dbReference>
<dbReference type="PANTHER" id="PTHR19370:SF178">
    <property type="entry name" value="CYTOCHROME-B5 REDUCTASE"/>
    <property type="match status" value="1"/>
</dbReference>
<keyword evidence="10" id="KW-0520">NAD</keyword>
<evidence type="ECO:0000256" key="5">
    <source>
        <dbReference type="ARBA" id="ARBA00022630"/>
    </source>
</evidence>
<dbReference type="InterPro" id="IPR001834">
    <property type="entry name" value="CBR-like"/>
</dbReference>
<evidence type="ECO:0000256" key="1">
    <source>
        <dbReference type="ARBA" id="ARBA00001974"/>
    </source>
</evidence>
<dbReference type="Pfam" id="PF00173">
    <property type="entry name" value="Cyt-b5"/>
    <property type="match status" value="1"/>
</dbReference>
<keyword evidence="11" id="KW-0472">Membrane</keyword>
<dbReference type="PRINTS" id="PR00371">
    <property type="entry name" value="FPNCR"/>
</dbReference>
<evidence type="ECO:0000256" key="9">
    <source>
        <dbReference type="ARBA" id="ARBA00023004"/>
    </source>
</evidence>
<keyword evidence="6 12" id="KW-0479">Metal-binding</keyword>
<keyword evidence="7" id="KW-0274">FAD</keyword>
<gene>
    <name evidence="16" type="ORF">PVAG01_04133</name>
</gene>
<evidence type="ECO:0000256" key="4">
    <source>
        <dbReference type="ARBA" id="ARBA00022617"/>
    </source>
</evidence>
<dbReference type="PROSITE" id="PS51384">
    <property type="entry name" value="FAD_FR"/>
    <property type="match status" value="1"/>
</dbReference>
<keyword evidence="5" id="KW-0285">Flavoprotein</keyword>
<organism evidence="16 17">
    <name type="scientific">Phlyctema vagabunda</name>
    <dbReference type="NCBI Taxonomy" id="108571"/>
    <lineage>
        <taxon>Eukaryota</taxon>
        <taxon>Fungi</taxon>
        <taxon>Dikarya</taxon>
        <taxon>Ascomycota</taxon>
        <taxon>Pezizomycotina</taxon>
        <taxon>Leotiomycetes</taxon>
        <taxon>Helotiales</taxon>
        <taxon>Dermateaceae</taxon>
        <taxon>Phlyctema</taxon>
    </lineage>
</organism>
<evidence type="ECO:0000256" key="10">
    <source>
        <dbReference type="ARBA" id="ARBA00023027"/>
    </source>
</evidence>
<dbReference type="InterPro" id="IPR001709">
    <property type="entry name" value="Flavoprot_Pyr_Nucl_cyt_Rdtase"/>
</dbReference>
<feature type="domain" description="Cytochrome b5 heme-binding" evidence="14">
    <location>
        <begin position="4"/>
        <end position="80"/>
    </location>
</feature>
<dbReference type="PRINTS" id="PR00363">
    <property type="entry name" value="CYTOCHROMEB5"/>
</dbReference>
<evidence type="ECO:0000259" key="14">
    <source>
        <dbReference type="PROSITE" id="PS50255"/>
    </source>
</evidence>
<dbReference type="PROSITE" id="PS00191">
    <property type="entry name" value="CYTOCHROME_B5_1"/>
    <property type="match status" value="1"/>
</dbReference>
<evidence type="ECO:0000256" key="7">
    <source>
        <dbReference type="ARBA" id="ARBA00022827"/>
    </source>
</evidence>
<protein>
    <submittedName>
        <fullName evidence="16">Oxidoreductase NAD-binding domain-containing protein</fullName>
    </submittedName>
</protein>
<dbReference type="InterPro" id="IPR008333">
    <property type="entry name" value="Cbr1-like_FAD-bd_dom"/>
</dbReference>
<reference evidence="16 17" key="1">
    <citation type="submission" date="2024-06" db="EMBL/GenBank/DDBJ databases">
        <title>Complete genome of Phlyctema vagabunda strain 19-DSS-EL-015.</title>
        <authorList>
            <person name="Fiorenzani C."/>
        </authorList>
    </citation>
    <scope>NUCLEOTIDE SEQUENCE [LARGE SCALE GENOMIC DNA]</scope>
    <source>
        <strain evidence="16 17">19-DSS-EL-015</strain>
    </source>
</reference>
<dbReference type="Gene3D" id="2.40.30.10">
    <property type="entry name" value="Translation factors"/>
    <property type="match status" value="1"/>
</dbReference>
<dbReference type="SUPFAM" id="SSF52343">
    <property type="entry name" value="Ferredoxin reductase-like, C-terminal NADP-linked domain"/>
    <property type="match status" value="1"/>
</dbReference>
<comment type="cofactor">
    <cofactor evidence="1">
        <name>FAD</name>
        <dbReference type="ChEBI" id="CHEBI:57692"/>
    </cofactor>
</comment>
<evidence type="ECO:0000256" key="12">
    <source>
        <dbReference type="RuleBase" id="RU362121"/>
    </source>
</evidence>
<dbReference type="InterPro" id="IPR018506">
    <property type="entry name" value="Cyt_B5_heme-BS"/>
</dbReference>
<sequence length="478" mass="52373">MAELKEISMSEIAKHNTKNDLWLTIHGKVYDVSDYLEDHPGGIEALVEVAGQDSTVAFEDIGHSEDAREQLAEFIIGRLDGHEDDEHKQPSTQKLPKPTPQVPNFHANQSGGDKKSVALRASILTGKLSITALVAFAGYQVCSRGSQNFIPTGKALQRLQLGNISSWLNVQNGGFAKGVVVSSVGSLSVLGYLVNWIQKQMPTNKHPYAFPPHFKPKVNPIKPVTRQVGFLKPQQYQKLPLIEKKQLSSNSTLLVFKLPSESMVLGLPIGQHVSIRAEINGKTVSRSYTPVSNNSDPGVLRLVIKMYPGGALTGGYLQDLKVGDEVEFRGPKGAMRYRRGIAKQICMVAGGTGITPMYQLIRAICEDPRDNTEIKLLYGNNDESDILLREELDGFAQKYPHNFQYQSVLASPSSSWNGLKGFISKDLCQSTFPQPSADVKVLLCGPPGLINAMKTSLPQLGFEKPSAVSKLTDQVFSF</sequence>
<dbReference type="CDD" id="cd06183">
    <property type="entry name" value="cyt_b5_reduct_like"/>
    <property type="match status" value="1"/>
</dbReference>
<dbReference type="InterPro" id="IPR017938">
    <property type="entry name" value="Riboflavin_synthase-like_b-brl"/>
</dbReference>
<evidence type="ECO:0000256" key="2">
    <source>
        <dbReference type="ARBA" id="ARBA00004572"/>
    </source>
</evidence>
<dbReference type="PRINTS" id="PR00406">
    <property type="entry name" value="CYTB5RDTASE"/>
</dbReference>
<dbReference type="InterPro" id="IPR017927">
    <property type="entry name" value="FAD-bd_FR_type"/>
</dbReference>
<dbReference type="InterPro" id="IPR036400">
    <property type="entry name" value="Cyt_B5-like_heme/steroid_sf"/>
</dbReference>
<evidence type="ECO:0000256" key="8">
    <source>
        <dbReference type="ARBA" id="ARBA00023002"/>
    </source>
</evidence>
<dbReference type="InterPro" id="IPR039261">
    <property type="entry name" value="FNR_nucleotide-bd"/>
</dbReference>
<dbReference type="EMBL" id="JBFCZG010000003">
    <property type="protein sequence ID" value="KAL3424852.1"/>
    <property type="molecule type" value="Genomic_DNA"/>
</dbReference>
<evidence type="ECO:0000256" key="6">
    <source>
        <dbReference type="ARBA" id="ARBA00022723"/>
    </source>
</evidence>
<proteinExistence type="inferred from homology"/>
<comment type="similarity">
    <text evidence="3">Belongs to the flavoprotein pyridine nucleotide cytochrome reductase family.</text>
</comment>
<dbReference type="SMART" id="SM01117">
    <property type="entry name" value="Cyt-b5"/>
    <property type="match status" value="1"/>
</dbReference>
<dbReference type="Gene3D" id="3.10.120.10">
    <property type="entry name" value="Cytochrome b5-like heme/steroid binding domain"/>
    <property type="match status" value="1"/>
</dbReference>
<keyword evidence="8" id="KW-0560">Oxidoreductase</keyword>
<feature type="region of interest" description="Disordered" evidence="13">
    <location>
        <begin position="82"/>
        <end position="101"/>
    </location>
</feature>
<comment type="subcellular location">
    <subcellularLocation>
        <location evidence="2">Mitochondrion outer membrane</location>
        <topology evidence="2">Single-pass membrane protein</topology>
    </subcellularLocation>
</comment>
<feature type="domain" description="FAD-binding FR-type" evidence="15">
    <location>
        <begin position="234"/>
        <end position="338"/>
    </location>
</feature>
<dbReference type="Pfam" id="PF00175">
    <property type="entry name" value="NAD_binding_1"/>
    <property type="match status" value="1"/>
</dbReference>
<evidence type="ECO:0000313" key="17">
    <source>
        <dbReference type="Proteomes" id="UP001629113"/>
    </source>
</evidence>
<evidence type="ECO:0000313" key="16">
    <source>
        <dbReference type="EMBL" id="KAL3424852.1"/>
    </source>
</evidence>
<comment type="similarity">
    <text evidence="12">Belongs to the cytochrome b5 family.</text>
</comment>
<dbReference type="SUPFAM" id="SSF55856">
    <property type="entry name" value="Cytochrome b5-like heme/steroid binding domain"/>
    <property type="match status" value="1"/>
</dbReference>
<dbReference type="SUPFAM" id="SSF63380">
    <property type="entry name" value="Riboflavin synthase domain-like"/>
    <property type="match status" value="1"/>
</dbReference>
<dbReference type="InterPro" id="IPR001199">
    <property type="entry name" value="Cyt_B5-like_heme/steroid-bd"/>
</dbReference>
<keyword evidence="9 12" id="KW-0408">Iron</keyword>
<evidence type="ECO:0000256" key="3">
    <source>
        <dbReference type="ARBA" id="ARBA00006105"/>
    </source>
</evidence>
<comment type="caution">
    <text evidence="16">The sequence shown here is derived from an EMBL/GenBank/DDBJ whole genome shotgun (WGS) entry which is preliminary data.</text>
</comment>
<dbReference type="PANTHER" id="PTHR19370">
    <property type="entry name" value="NADH-CYTOCHROME B5 REDUCTASE"/>
    <property type="match status" value="1"/>
</dbReference>
<accession>A0ABR4PP15</accession>
<evidence type="ECO:0000256" key="13">
    <source>
        <dbReference type="SAM" id="MobiDB-lite"/>
    </source>
</evidence>